<keyword evidence="3" id="KW-1185">Reference proteome</keyword>
<dbReference type="SUPFAM" id="SSF50156">
    <property type="entry name" value="PDZ domain-like"/>
    <property type="match status" value="1"/>
</dbReference>
<dbReference type="OrthoDB" id="3521766at2"/>
<dbReference type="InterPro" id="IPR011990">
    <property type="entry name" value="TPR-like_helical_dom_sf"/>
</dbReference>
<dbReference type="eggNOG" id="COG0457">
    <property type="taxonomic scope" value="Bacteria"/>
</dbReference>
<dbReference type="Gene3D" id="2.30.42.10">
    <property type="match status" value="1"/>
</dbReference>
<organism evidence="2 3">
    <name type="scientific">Thermodesulfobacterium geofontis (strain OPF15)</name>
    <dbReference type="NCBI Taxonomy" id="795359"/>
    <lineage>
        <taxon>Bacteria</taxon>
        <taxon>Pseudomonadati</taxon>
        <taxon>Thermodesulfobacteriota</taxon>
        <taxon>Thermodesulfobacteria</taxon>
        <taxon>Thermodesulfobacteriales</taxon>
        <taxon>Thermodesulfobacteriaceae</taxon>
        <taxon>Thermodesulfobacterium</taxon>
    </lineage>
</organism>
<evidence type="ECO:0000313" key="3">
    <source>
        <dbReference type="Proteomes" id="UP000006583"/>
    </source>
</evidence>
<dbReference type="Proteomes" id="UP000006583">
    <property type="component" value="Chromosome"/>
</dbReference>
<protein>
    <submittedName>
        <fullName evidence="2">Uncharacterized protein</fullName>
    </submittedName>
</protein>
<dbReference type="KEGG" id="top:TOPB45_0806"/>
<reference evidence="2 3" key="1">
    <citation type="journal article" date="2013" name="Genome Announc.">
        <title>Complete genome sequence of the hyperthermophilic sulfate-reducing bacterium Thermodesulfobacterium geofontis OPF15T.</title>
        <authorList>
            <person name="Elkins J.G."/>
            <person name="Hamilton-Brehm S.D."/>
            <person name="Lucas S."/>
            <person name="Han J."/>
            <person name="Lapidus A."/>
            <person name="Cheng J.F."/>
            <person name="Goodwin L.A."/>
            <person name="Pitluck S."/>
            <person name="Peters L."/>
            <person name="Mikhailova N."/>
            <person name="Davenport K.W."/>
            <person name="Detter J.C."/>
            <person name="Han C.S."/>
            <person name="Tapia R."/>
            <person name="Land M.L."/>
            <person name="Hauser L."/>
            <person name="Kyrpides N.C."/>
            <person name="Ivanova N.N."/>
            <person name="Pagani I."/>
            <person name="Bruce D."/>
            <person name="Woyke T."/>
            <person name="Cottingham R.W."/>
        </authorList>
    </citation>
    <scope>NUCLEOTIDE SEQUENCE [LARGE SCALE GENOMIC DNA]</scope>
    <source>
        <strain evidence="2 3">OPF15</strain>
    </source>
</reference>
<evidence type="ECO:0000313" key="2">
    <source>
        <dbReference type="EMBL" id="AEH22906.1"/>
    </source>
</evidence>
<dbReference type="eggNOG" id="COG0265">
    <property type="taxonomic scope" value="Bacteria"/>
</dbReference>
<gene>
    <name evidence="2" type="ordered locus">TOPB45_0806</name>
</gene>
<feature type="repeat" description="TPR" evidence="1">
    <location>
        <begin position="361"/>
        <end position="394"/>
    </location>
</feature>
<dbReference type="InterPro" id="IPR019734">
    <property type="entry name" value="TPR_rpt"/>
</dbReference>
<evidence type="ECO:0000256" key="1">
    <source>
        <dbReference type="PROSITE-ProRule" id="PRU00339"/>
    </source>
</evidence>
<dbReference type="PROSITE" id="PS50005">
    <property type="entry name" value="TPR"/>
    <property type="match status" value="1"/>
</dbReference>
<proteinExistence type="predicted"/>
<dbReference type="AlphaFoldDB" id="F8C5D4"/>
<dbReference type="RefSeq" id="WP_013909605.1">
    <property type="nucleotide sequence ID" value="NC_015682.1"/>
</dbReference>
<dbReference type="Gene3D" id="1.25.40.10">
    <property type="entry name" value="Tetratricopeptide repeat domain"/>
    <property type="match status" value="1"/>
</dbReference>
<accession>F8C5D4</accession>
<sequence>MVKVYKALIGIFLIFLYFSPVKALEKPEVFIPEENSKLLLDEFSFVSGKFTDYLIVYSPENNGIYFIWDVTSTYVESIPSEALKKDNKILENFLFYLKGLNYTKKKFDNNLNIDISNEPQHSKDGKLTAKIIPYQGKQIISLVRTSDNKELAKLFIFKNREWIILTPSGYYSASDFAGKYLNVKLGDKVYKMDDFEKVFYRPDIVEAALEGKSISELKFPNIKLPDIKNETKYNMIVTEVLSNFPFEKAGGKIWDIIYSLNGKTFYESTNKDLAKEFSEYIKSLPAGSYEMTLIREGRKITTTINLPNISSTPRLGITILTIENNPQFYFLEALKNVSSREDLKNVAQLLEIAKALSPEWADIYYNLGLVYEELSYYDKAAENFSKYVDFVKDKNSVEAKNMTFRIEENRKKYEKLEYIKKRMVEVMGEKQDYDEVIYYKYGNIRFKYDKSNQIVMINPAFTEQEFLKKNFERTWVWWDINSKRLPFFPVKFDGRYFEVRYFGVFPDIMSNNLKISLFLIKGEINMDTSTVKISKFRHDIYGYSRDNVEEAFRQANNMISTFKLDEIEDSKYELLIGTEKPIERHLIWRNPIEVYKIE</sequence>
<dbReference type="HOGENOM" id="CLU_456277_0_0_0"/>
<dbReference type="STRING" id="795359.TOPB45_0806"/>
<dbReference type="InterPro" id="IPR036034">
    <property type="entry name" value="PDZ_sf"/>
</dbReference>
<dbReference type="SUPFAM" id="SSF48452">
    <property type="entry name" value="TPR-like"/>
    <property type="match status" value="1"/>
</dbReference>
<dbReference type="PATRIC" id="fig|795359.3.peg.815"/>
<name>F8C5D4_THEGP</name>
<keyword evidence="1" id="KW-0802">TPR repeat</keyword>
<dbReference type="EMBL" id="CP002829">
    <property type="protein sequence ID" value="AEH22906.1"/>
    <property type="molecule type" value="Genomic_DNA"/>
</dbReference>